<reference evidence="3" key="1">
    <citation type="journal article" date="2020" name="Nat. Commun.">
        <title>Genome sequence of the cluster root forming white lupin.</title>
        <authorList>
            <person name="Hufnagel B."/>
            <person name="Marques A."/>
            <person name="Soriano A."/>
            <person name="Marques L."/>
            <person name="Divol F."/>
            <person name="Doumas P."/>
            <person name="Sallet E."/>
            <person name="Mancinotti D."/>
            <person name="Carrere S."/>
            <person name="Marande W."/>
            <person name="Arribat S."/>
            <person name="Keller J."/>
            <person name="Huneau C."/>
            <person name="Blein T."/>
            <person name="Aime D."/>
            <person name="Laguerre M."/>
            <person name="Taylor J."/>
            <person name="Schubert V."/>
            <person name="Nelson M."/>
            <person name="Geu-Flores F."/>
            <person name="Crespi M."/>
            <person name="Gallardo-Guerrero K."/>
            <person name="Delaux P.-M."/>
            <person name="Salse J."/>
            <person name="Berges H."/>
            <person name="Guyot R."/>
            <person name="Gouzy J."/>
            <person name="Peret B."/>
        </authorList>
    </citation>
    <scope>NUCLEOTIDE SEQUENCE [LARGE SCALE GENOMIC DNA]</scope>
    <source>
        <strain evidence="3">cv. Amiga</strain>
    </source>
</reference>
<protein>
    <submittedName>
        <fullName evidence="2">Uncharacterized protein</fullName>
    </submittedName>
</protein>
<organism evidence="2 3">
    <name type="scientific">Lupinus albus</name>
    <name type="common">White lupine</name>
    <name type="synonym">Lupinus termis</name>
    <dbReference type="NCBI Taxonomy" id="3870"/>
    <lineage>
        <taxon>Eukaryota</taxon>
        <taxon>Viridiplantae</taxon>
        <taxon>Streptophyta</taxon>
        <taxon>Embryophyta</taxon>
        <taxon>Tracheophyta</taxon>
        <taxon>Spermatophyta</taxon>
        <taxon>Magnoliopsida</taxon>
        <taxon>eudicotyledons</taxon>
        <taxon>Gunneridae</taxon>
        <taxon>Pentapetalae</taxon>
        <taxon>rosids</taxon>
        <taxon>fabids</taxon>
        <taxon>Fabales</taxon>
        <taxon>Fabaceae</taxon>
        <taxon>Papilionoideae</taxon>
        <taxon>50 kb inversion clade</taxon>
        <taxon>genistoids sensu lato</taxon>
        <taxon>core genistoids</taxon>
        <taxon>Genisteae</taxon>
        <taxon>Lupinus</taxon>
    </lineage>
</organism>
<comment type="caution">
    <text evidence="2">The sequence shown here is derived from an EMBL/GenBank/DDBJ whole genome shotgun (WGS) entry which is preliminary data.</text>
</comment>
<evidence type="ECO:0000313" key="2">
    <source>
        <dbReference type="EMBL" id="KAE9610803.1"/>
    </source>
</evidence>
<accession>A0A6A4QB34</accession>
<dbReference type="AlphaFoldDB" id="A0A6A4QB34"/>
<evidence type="ECO:0000313" key="3">
    <source>
        <dbReference type="Proteomes" id="UP000447434"/>
    </source>
</evidence>
<evidence type="ECO:0000256" key="1">
    <source>
        <dbReference type="SAM" id="MobiDB-lite"/>
    </source>
</evidence>
<name>A0A6A4QB34_LUPAL</name>
<proteinExistence type="predicted"/>
<feature type="compositionally biased region" description="Polar residues" evidence="1">
    <location>
        <begin position="38"/>
        <end position="48"/>
    </location>
</feature>
<dbReference type="EMBL" id="WOCE01000007">
    <property type="protein sequence ID" value="KAE9610803.1"/>
    <property type="molecule type" value="Genomic_DNA"/>
</dbReference>
<keyword evidence="3" id="KW-1185">Reference proteome</keyword>
<sequence length="89" mass="9819">MEPGESPTRRSLGREPLIIVATHFEPSRFRMEDGGDGETSSSQFGETSNVPVMAPVAIETRKILKLEAMSVELAKLPRTKPNTHQAHCM</sequence>
<dbReference type="Proteomes" id="UP000447434">
    <property type="component" value="Chromosome 7"/>
</dbReference>
<feature type="region of interest" description="Disordered" evidence="1">
    <location>
        <begin position="26"/>
        <end position="48"/>
    </location>
</feature>
<gene>
    <name evidence="2" type="ORF">Lalb_Chr07g0190581</name>
</gene>